<dbReference type="InterPro" id="IPR037284">
    <property type="entry name" value="SUF_FeS_clus_asmbl_SufBD_sf"/>
</dbReference>
<protein>
    <recommendedName>
        <fullName evidence="1">SUF system FeS cluster assembly SufBD core domain-containing protein</fullName>
    </recommendedName>
</protein>
<reference evidence="2 3" key="1">
    <citation type="submission" date="2017-09" db="EMBL/GenBank/DDBJ databases">
        <title>Depth-based differentiation of microbial function through sediment-hosted aquifers and enrichment of novel symbionts in the deep terrestrial subsurface.</title>
        <authorList>
            <person name="Probst A.J."/>
            <person name="Ladd B."/>
            <person name="Jarett J.K."/>
            <person name="Geller-Mcgrath D.E."/>
            <person name="Sieber C.M."/>
            <person name="Emerson J.B."/>
            <person name="Anantharaman K."/>
            <person name="Thomas B.C."/>
            <person name="Malmstrom R."/>
            <person name="Stieglmeier M."/>
            <person name="Klingl A."/>
            <person name="Woyke T."/>
            <person name="Ryan C.M."/>
            <person name="Banfield J.F."/>
        </authorList>
    </citation>
    <scope>NUCLEOTIDE SEQUENCE [LARGE SCALE GENOMIC DNA]</scope>
    <source>
        <strain evidence="2">CG_4_10_14_0_8_um_filter_42_10</strain>
    </source>
</reference>
<dbReference type="InterPro" id="IPR000825">
    <property type="entry name" value="SUF_FeS_clus_asmbl_SufBD_core"/>
</dbReference>
<dbReference type="PANTHER" id="PTHR43575:SF1">
    <property type="entry name" value="PROTEIN ABCI7, CHLOROPLASTIC"/>
    <property type="match status" value="1"/>
</dbReference>
<dbReference type="PANTHER" id="PTHR43575">
    <property type="entry name" value="PROTEIN ABCI7, CHLOROPLASTIC"/>
    <property type="match status" value="1"/>
</dbReference>
<dbReference type="InterPro" id="IPR055346">
    <property type="entry name" value="Fe-S_cluster_assembly_SufBD"/>
</dbReference>
<evidence type="ECO:0000313" key="3">
    <source>
        <dbReference type="Proteomes" id="UP000230779"/>
    </source>
</evidence>
<dbReference type="Proteomes" id="UP000230779">
    <property type="component" value="Unassembled WGS sequence"/>
</dbReference>
<accession>A0A2M7RG92</accession>
<feature type="domain" description="SUF system FeS cluster assembly SufBD core" evidence="1">
    <location>
        <begin position="36"/>
        <end position="175"/>
    </location>
</feature>
<dbReference type="Pfam" id="PF01458">
    <property type="entry name" value="SUFBD_core"/>
    <property type="match status" value="1"/>
</dbReference>
<evidence type="ECO:0000259" key="1">
    <source>
        <dbReference type="Pfam" id="PF01458"/>
    </source>
</evidence>
<sequence length="201" mass="22482">MPKLIIDHLNKKKSKRTLTIGKGESLIYLLLGLQPGYKEVTVNLKGRGARAQILGLFIGKHGLGQIKTIQRHLAPDTTSDLLIKSVLFNEASYDFHGLIRIDRSAPGAWANQRNDNLLLCEKAKVNTRPELEILNDDVKCTHGVTSGKLNEEQLFYLTSRGIPKIKAEQLMIEGFVSEVLNKVPDAKKRNLVESLIKETMN</sequence>
<dbReference type="SUPFAM" id="SSF101960">
    <property type="entry name" value="Stabilizer of iron transporter SufD"/>
    <property type="match status" value="1"/>
</dbReference>
<gene>
    <name evidence="2" type="ORF">COY66_06015</name>
</gene>
<name>A0A2M7RG92_9BACT</name>
<dbReference type="GO" id="GO:0016226">
    <property type="term" value="P:iron-sulfur cluster assembly"/>
    <property type="evidence" value="ECO:0007669"/>
    <property type="project" value="InterPro"/>
</dbReference>
<proteinExistence type="predicted"/>
<organism evidence="2 3">
    <name type="scientific">Candidatus Kerfeldbacteria bacterium CG_4_10_14_0_8_um_filter_42_10</name>
    <dbReference type="NCBI Taxonomy" id="2014248"/>
    <lineage>
        <taxon>Bacteria</taxon>
        <taxon>Candidatus Kerfeldiibacteriota</taxon>
    </lineage>
</organism>
<evidence type="ECO:0000313" key="2">
    <source>
        <dbReference type="EMBL" id="PIY95748.1"/>
    </source>
</evidence>
<dbReference type="EMBL" id="PFMD01000069">
    <property type="protein sequence ID" value="PIY95748.1"/>
    <property type="molecule type" value="Genomic_DNA"/>
</dbReference>
<dbReference type="AlphaFoldDB" id="A0A2M7RG92"/>
<comment type="caution">
    <text evidence="2">The sequence shown here is derived from an EMBL/GenBank/DDBJ whole genome shotgun (WGS) entry which is preliminary data.</text>
</comment>